<dbReference type="PhylomeDB" id="A0A068UD67"/>
<dbReference type="GO" id="GO:0002238">
    <property type="term" value="P:response to molecule of fungal origin"/>
    <property type="evidence" value="ECO:0007669"/>
    <property type="project" value="UniProtKB-ARBA"/>
</dbReference>
<comment type="pathway">
    <text evidence="2">Phenylpropanoid metabolism.</text>
</comment>
<dbReference type="GO" id="GO:0046872">
    <property type="term" value="F:metal ion binding"/>
    <property type="evidence" value="ECO:0007669"/>
    <property type="project" value="UniProtKB-KW"/>
</dbReference>
<evidence type="ECO:0000256" key="9">
    <source>
        <dbReference type="ARBA" id="ARBA00048503"/>
    </source>
</evidence>
<dbReference type="FunFam" id="2.60.120.330:FF:000023">
    <property type="entry name" value="Feruloyl CoA ortho-hydroxylase 1"/>
    <property type="match status" value="1"/>
</dbReference>
<dbReference type="Pfam" id="PF03171">
    <property type="entry name" value="2OG-FeII_Oxy"/>
    <property type="match status" value="1"/>
</dbReference>
<dbReference type="GO" id="GO:0016706">
    <property type="term" value="F:2-oxoglutarate-dependent dioxygenase activity"/>
    <property type="evidence" value="ECO:0007669"/>
    <property type="project" value="UniProtKB-ARBA"/>
</dbReference>
<dbReference type="AlphaFoldDB" id="A0A068UD67"/>
<evidence type="ECO:0000259" key="11">
    <source>
        <dbReference type="PROSITE" id="PS51471"/>
    </source>
</evidence>
<dbReference type="Gramene" id="CDP05588">
    <property type="protein sequence ID" value="CDP05588"/>
    <property type="gene ID" value="GSCOC_T00020717001"/>
</dbReference>
<dbReference type="STRING" id="49390.A0A068UD67"/>
<dbReference type="Gene3D" id="2.60.120.330">
    <property type="entry name" value="B-lactam Antibiotic, Isopenicillin N Synthase, Chain"/>
    <property type="match status" value="1"/>
</dbReference>
<dbReference type="Proteomes" id="UP000295252">
    <property type="component" value="Chromosome III"/>
</dbReference>
<protein>
    <recommendedName>
        <fullName evidence="4">feruloyl-CoA 6-hydroxylase</fullName>
        <ecNumber evidence="4">1.14.11.61</ecNumber>
    </recommendedName>
</protein>
<gene>
    <name evidence="12" type="ORF">GSCOC_T00020717001</name>
</gene>
<evidence type="ECO:0000256" key="6">
    <source>
        <dbReference type="ARBA" id="ARBA00022964"/>
    </source>
</evidence>
<dbReference type="OMA" id="CRDEVVD"/>
<dbReference type="InterPro" id="IPR026992">
    <property type="entry name" value="DIOX_N"/>
</dbReference>
<evidence type="ECO:0000256" key="5">
    <source>
        <dbReference type="ARBA" id="ARBA00022723"/>
    </source>
</evidence>
<dbReference type="EMBL" id="HG739100">
    <property type="protein sequence ID" value="CDP05588.1"/>
    <property type="molecule type" value="Genomic_DNA"/>
</dbReference>
<comment type="similarity">
    <text evidence="3 10">Belongs to the iron/ascorbate-dependent oxidoreductase family.</text>
</comment>
<evidence type="ECO:0000313" key="12">
    <source>
        <dbReference type="EMBL" id="CDP05588.1"/>
    </source>
</evidence>
<organism evidence="12 13">
    <name type="scientific">Coffea canephora</name>
    <name type="common">Robusta coffee</name>
    <dbReference type="NCBI Taxonomy" id="49390"/>
    <lineage>
        <taxon>Eukaryota</taxon>
        <taxon>Viridiplantae</taxon>
        <taxon>Streptophyta</taxon>
        <taxon>Embryophyta</taxon>
        <taxon>Tracheophyta</taxon>
        <taxon>Spermatophyta</taxon>
        <taxon>Magnoliopsida</taxon>
        <taxon>eudicotyledons</taxon>
        <taxon>Gunneridae</taxon>
        <taxon>Pentapetalae</taxon>
        <taxon>asterids</taxon>
        <taxon>lamiids</taxon>
        <taxon>Gentianales</taxon>
        <taxon>Rubiaceae</taxon>
        <taxon>Ixoroideae</taxon>
        <taxon>Gardenieae complex</taxon>
        <taxon>Bertiereae - Coffeeae clade</taxon>
        <taxon>Coffeeae</taxon>
        <taxon>Coffea</taxon>
    </lineage>
</organism>
<keyword evidence="8 10" id="KW-0408">Iron</keyword>
<dbReference type="SUPFAM" id="SSF51197">
    <property type="entry name" value="Clavaminate synthase-like"/>
    <property type="match status" value="1"/>
</dbReference>
<dbReference type="InParanoid" id="A0A068UD67"/>
<evidence type="ECO:0000256" key="10">
    <source>
        <dbReference type="RuleBase" id="RU003682"/>
    </source>
</evidence>
<keyword evidence="13" id="KW-1185">Reference proteome</keyword>
<comment type="catalytic activity">
    <reaction evidence="9">
        <text>(E)-feruloyl-CoA + 2-oxoglutarate + O2 = (E)-6-hydroxyferuloyl-CoA + succinate + CO2</text>
        <dbReference type="Rhea" id="RHEA:57856"/>
        <dbReference type="ChEBI" id="CHEBI:15379"/>
        <dbReference type="ChEBI" id="CHEBI:16526"/>
        <dbReference type="ChEBI" id="CHEBI:16810"/>
        <dbReference type="ChEBI" id="CHEBI:30031"/>
        <dbReference type="ChEBI" id="CHEBI:87305"/>
        <dbReference type="ChEBI" id="CHEBI:142390"/>
        <dbReference type="EC" id="1.14.11.61"/>
    </reaction>
</comment>
<dbReference type="InterPro" id="IPR044861">
    <property type="entry name" value="IPNS-like_FE2OG_OXY"/>
</dbReference>
<name>A0A068UD67_COFCA</name>
<dbReference type="Pfam" id="PF14226">
    <property type="entry name" value="DIOX_N"/>
    <property type="match status" value="1"/>
</dbReference>
<dbReference type="PANTHER" id="PTHR10209:SF591">
    <property type="entry name" value="2OG-FE(II) OXYGENASE FAMILY OXIDOREDUCTASE"/>
    <property type="match status" value="1"/>
</dbReference>
<proteinExistence type="inferred from homology"/>
<keyword evidence="7 10" id="KW-0560">Oxidoreductase</keyword>
<dbReference type="PANTHER" id="PTHR10209">
    <property type="entry name" value="OXIDOREDUCTASE, 2OG-FE II OXYGENASE FAMILY PROTEIN"/>
    <property type="match status" value="1"/>
</dbReference>
<feature type="domain" description="Fe2OG dioxygenase" evidence="11">
    <location>
        <begin position="206"/>
        <end position="307"/>
    </location>
</feature>
<evidence type="ECO:0000313" key="13">
    <source>
        <dbReference type="Proteomes" id="UP000295252"/>
    </source>
</evidence>
<accession>A0A068UD67</accession>
<evidence type="ECO:0000256" key="7">
    <source>
        <dbReference type="ARBA" id="ARBA00023002"/>
    </source>
</evidence>
<dbReference type="OrthoDB" id="288590at2759"/>
<evidence type="ECO:0000256" key="3">
    <source>
        <dbReference type="ARBA" id="ARBA00008056"/>
    </source>
</evidence>
<dbReference type="InterPro" id="IPR027443">
    <property type="entry name" value="IPNS-like_sf"/>
</dbReference>
<keyword evidence="6" id="KW-0223">Dioxygenase</keyword>
<evidence type="ECO:0000256" key="4">
    <source>
        <dbReference type="ARBA" id="ARBA00012885"/>
    </source>
</evidence>
<reference evidence="13" key="1">
    <citation type="journal article" date="2014" name="Science">
        <title>The coffee genome provides insight into the convergent evolution of caffeine biosynthesis.</title>
        <authorList>
            <person name="Denoeud F."/>
            <person name="Carretero-Paulet L."/>
            <person name="Dereeper A."/>
            <person name="Droc G."/>
            <person name="Guyot R."/>
            <person name="Pietrella M."/>
            <person name="Zheng C."/>
            <person name="Alberti A."/>
            <person name="Anthony F."/>
            <person name="Aprea G."/>
            <person name="Aury J.M."/>
            <person name="Bento P."/>
            <person name="Bernard M."/>
            <person name="Bocs S."/>
            <person name="Campa C."/>
            <person name="Cenci A."/>
            <person name="Combes M.C."/>
            <person name="Crouzillat D."/>
            <person name="Da Silva C."/>
            <person name="Daddiego L."/>
            <person name="De Bellis F."/>
            <person name="Dussert S."/>
            <person name="Garsmeur O."/>
            <person name="Gayraud T."/>
            <person name="Guignon V."/>
            <person name="Jahn K."/>
            <person name="Jamilloux V."/>
            <person name="Joet T."/>
            <person name="Labadie K."/>
            <person name="Lan T."/>
            <person name="Leclercq J."/>
            <person name="Lepelley M."/>
            <person name="Leroy T."/>
            <person name="Li L.T."/>
            <person name="Librado P."/>
            <person name="Lopez L."/>
            <person name="Munoz A."/>
            <person name="Noel B."/>
            <person name="Pallavicini A."/>
            <person name="Perrotta G."/>
            <person name="Poncet V."/>
            <person name="Pot D."/>
            <person name="Priyono X."/>
            <person name="Rigoreau M."/>
            <person name="Rouard M."/>
            <person name="Rozas J."/>
            <person name="Tranchant-Dubreuil C."/>
            <person name="VanBuren R."/>
            <person name="Zhang Q."/>
            <person name="Andrade A.C."/>
            <person name="Argout X."/>
            <person name="Bertrand B."/>
            <person name="de Kochko A."/>
            <person name="Graziosi G."/>
            <person name="Henry R.J."/>
            <person name="Jayarama X."/>
            <person name="Ming R."/>
            <person name="Nagai C."/>
            <person name="Rounsley S."/>
            <person name="Sankoff D."/>
            <person name="Giuliano G."/>
            <person name="Albert V.A."/>
            <person name="Wincker P."/>
            <person name="Lashermes P."/>
        </authorList>
    </citation>
    <scope>NUCLEOTIDE SEQUENCE [LARGE SCALE GENOMIC DNA]</scope>
    <source>
        <strain evidence="13">cv. DH200-94</strain>
    </source>
</reference>
<dbReference type="PROSITE" id="PS51471">
    <property type="entry name" value="FE2OG_OXY"/>
    <property type="match status" value="1"/>
</dbReference>
<sequence>MSSSSLFDPNDLTDFVVKQGNGVKGLSEIDLKTVPRQYIQPPEERLDKNQVVDGESIPVIDVSNWDDPKVGASICEAASKWGFFQIVNHGIPLEVLDNVKEAAHKFFELPTEDRRKYLKENSPTPTVQLSTSHSPSVEKVLEWKDVLIHFYVPGDESTNLWPPVSKDQVLEHIKWAKPVIRKLMEVLLKGLNVKEFDEEKESLLTGACTLSLNHYSISPNPELSYGVGPHSDISSITVLLQDDVGGLYVRATRAGQWIHVTPIQGALVVNIGDTLQIASNDRYKSIEHCVIPNAAENRVSVPIFASPKAGGIVGPLPEVLKTGEKPIYKDVPWSDYMKHFYSKGHDGKKTIEFAKI</sequence>
<comment type="cofactor">
    <cofactor evidence="1">
        <name>L-ascorbate</name>
        <dbReference type="ChEBI" id="CHEBI:38290"/>
    </cofactor>
</comment>
<dbReference type="GO" id="GO:0009805">
    <property type="term" value="P:coumarin biosynthetic process"/>
    <property type="evidence" value="ECO:0007669"/>
    <property type="project" value="UniProtKB-ARBA"/>
</dbReference>
<keyword evidence="5 10" id="KW-0479">Metal-binding</keyword>
<evidence type="ECO:0000256" key="8">
    <source>
        <dbReference type="ARBA" id="ARBA00023004"/>
    </source>
</evidence>
<dbReference type="EC" id="1.14.11.61" evidence="4"/>
<evidence type="ECO:0000256" key="2">
    <source>
        <dbReference type="ARBA" id="ARBA00004918"/>
    </source>
</evidence>
<dbReference type="InterPro" id="IPR005123">
    <property type="entry name" value="Oxoglu/Fe-dep_dioxygenase_dom"/>
</dbReference>
<evidence type="ECO:0000256" key="1">
    <source>
        <dbReference type="ARBA" id="ARBA00001961"/>
    </source>
</evidence>